<evidence type="ECO:0000313" key="4">
    <source>
        <dbReference type="EMBL" id="CYV13780.1"/>
    </source>
</evidence>
<dbReference type="InterPro" id="IPR010998">
    <property type="entry name" value="Integrase_recombinase_N"/>
</dbReference>
<dbReference type="AlphaFoldDB" id="A0A0Z8HAM8"/>
<name>A0A0Z8HAM8_STRSU</name>
<evidence type="ECO:0000256" key="2">
    <source>
        <dbReference type="ARBA" id="ARBA00023172"/>
    </source>
</evidence>
<evidence type="ECO:0000256" key="3">
    <source>
        <dbReference type="SAM" id="MobiDB-lite"/>
    </source>
</evidence>
<dbReference type="OrthoDB" id="2217146at2"/>
<accession>A0A0Z8HAM8</accession>
<reference evidence="4 5" key="1">
    <citation type="submission" date="2016-02" db="EMBL/GenBank/DDBJ databases">
        <authorList>
            <consortium name="Pathogen Informatics"/>
        </authorList>
    </citation>
    <scope>NUCLEOTIDE SEQUENCE [LARGE SCALE GENOMIC DNA]</scope>
    <source>
        <strain evidence="4 5">LSS32</strain>
    </source>
</reference>
<dbReference type="SUPFAM" id="SSF56349">
    <property type="entry name" value="DNA breaking-rejoining enzymes"/>
    <property type="match status" value="1"/>
</dbReference>
<keyword evidence="1" id="KW-0238">DNA-binding</keyword>
<dbReference type="InterPro" id="IPR011010">
    <property type="entry name" value="DNA_brk_join_enz"/>
</dbReference>
<dbReference type="GO" id="GO:0003677">
    <property type="term" value="F:DNA binding"/>
    <property type="evidence" value="ECO:0007669"/>
    <property type="project" value="UniProtKB-KW"/>
</dbReference>
<keyword evidence="2" id="KW-0233">DNA recombination</keyword>
<gene>
    <name evidence="4" type="ORF">ERS132394_02375</name>
</gene>
<feature type="region of interest" description="Disordered" evidence="3">
    <location>
        <begin position="1"/>
        <end position="27"/>
    </location>
</feature>
<dbReference type="Proteomes" id="UP000072618">
    <property type="component" value="Unassembled WGS sequence"/>
</dbReference>
<dbReference type="Gene3D" id="1.10.150.130">
    <property type="match status" value="1"/>
</dbReference>
<dbReference type="EMBL" id="FIGJ01000054">
    <property type="protein sequence ID" value="CYV13780.1"/>
    <property type="molecule type" value="Genomic_DNA"/>
</dbReference>
<dbReference type="Gene3D" id="1.10.443.10">
    <property type="entry name" value="Intergrase catalytic core"/>
    <property type="match status" value="1"/>
</dbReference>
<sequence>MADKEIKPKGRWAKKKASKKKNLSKPSYRKTGRLRLQDMLKAGLGTKRSKDKAEADTKDKIYSKRTFTTYKNQFRYFADWLEVAHPEAVSIEDALGYVDEYLQHLIDIKRSAYSIATAKAALAKVFGVEATQFIATPPRLRANVKRSRDEVKRDKHISKKKEEALARFTSATGLRRAEMQRIEAEDLFFENGKAWLKVDKGTKGGKPRKVEICGKTEAETRDLVNWIQSQKGRLFPKLSSNYDNHSYRASYAMRMYKKYVRNLDKLPIKEKYYMRGDRAGEVFDRYAMKIVSENLGHNRITVIAQSYLYTD</sequence>
<protein>
    <submittedName>
        <fullName evidence="4">Site-specific recombinase XerD</fullName>
    </submittedName>
</protein>
<dbReference type="InterPro" id="IPR013762">
    <property type="entry name" value="Integrase-like_cat_sf"/>
</dbReference>
<organism evidence="4 5">
    <name type="scientific">Streptococcus suis</name>
    <dbReference type="NCBI Taxonomy" id="1307"/>
    <lineage>
        <taxon>Bacteria</taxon>
        <taxon>Bacillati</taxon>
        <taxon>Bacillota</taxon>
        <taxon>Bacilli</taxon>
        <taxon>Lactobacillales</taxon>
        <taxon>Streptococcaceae</taxon>
        <taxon>Streptococcus</taxon>
    </lineage>
</organism>
<evidence type="ECO:0000313" key="5">
    <source>
        <dbReference type="Proteomes" id="UP000072618"/>
    </source>
</evidence>
<dbReference type="GO" id="GO:0006310">
    <property type="term" value="P:DNA recombination"/>
    <property type="evidence" value="ECO:0007669"/>
    <property type="project" value="UniProtKB-KW"/>
</dbReference>
<dbReference type="RefSeq" id="WP_032510706.1">
    <property type="nucleotide sequence ID" value="NZ_CP061278.1"/>
</dbReference>
<proteinExistence type="predicted"/>
<dbReference type="GO" id="GO:0015074">
    <property type="term" value="P:DNA integration"/>
    <property type="evidence" value="ECO:0007669"/>
    <property type="project" value="InterPro"/>
</dbReference>
<feature type="compositionally biased region" description="Basic residues" evidence="3">
    <location>
        <begin position="9"/>
        <end position="27"/>
    </location>
</feature>
<evidence type="ECO:0000256" key="1">
    <source>
        <dbReference type="ARBA" id="ARBA00023125"/>
    </source>
</evidence>